<dbReference type="InterPro" id="IPR029033">
    <property type="entry name" value="His_PPase_superfam"/>
</dbReference>
<evidence type="ECO:0000313" key="1">
    <source>
        <dbReference type="EMBL" id="GIJ01173.1"/>
    </source>
</evidence>
<dbReference type="Gene3D" id="3.40.50.1240">
    <property type="entry name" value="Phosphoglycerate mutase-like"/>
    <property type="match status" value="1"/>
</dbReference>
<keyword evidence="2" id="KW-1185">Reference proteome</keyword>
<reference evidence="1" key="1">
    <citation type="submission" date="2021-01" db="EMBL/GenBank/DDBJ databases">
        <title>Whole genome shotgun sequence of Spirilliplanes yamanashiensis NBRC 15828.</title>
        <authorList>
            <person name="Komaki H."/>
            <person name="Tamura T."/>
        </authorList>
    </citation>
    <scope>NUCLEOTIDE SEQUENCE</scope>
    <source>
        <strain evidence="1">NBRC 15828</strain>
    </source>
</reference>
<dbReference type="AlphaFoldDB" id="A0A8J3Y3T9"/>
<proteinExistence type="predicted"/>
<accession>A0A8J3Y3T9</accession>
<gene>
    <name evidence="1" type="ORF">Sya03_05250</name>
</gene>
<dbReference type="InterPro" id="IPR013078">
    <property type="entry name" value="His_Pase_superF_clade-1"/>
</dbReference>
<dbReference type="SUPFAM" id="SSF53254">
    <property type="entry name" value="Phosphoglycerate mutase-like"/>
    <property type="match status" value="1"/>
</dbReference>
<dbReference type="SMART" id="SM00855">
    <property type="entry name" value="PGAM"/>
    <property type="match status" value="1"/>
</dbReference>
<dbReference type="EMBL" id="BOOY01000003">
    <property type="protein sequence ID" value="GIJ01173.1"/>
    <property type="molecule type" value="Genomic_DNA"/>
</dbReference>
<dbReference type="RefSeq" id="WP_203936506.1">
    <property type="nucleotide sequence ID" value="NZ_BAAAGJ010000005.1"/>
</dbReference>
<sequence length="187" mass="19265">MRLVLISHAATAAVRAAAFPRDEPLDAGGQADAAALAGASFGRLHRVLTSPARSCRATATALRLTAEVEPALRDADPGRWAGRALDEVAAAEPDAVSAWVTDPAVAPPGGESVAQVRARVTAWAAGLPESSGGTLAVTHPAVIRVLVLAALDAPDTGFWRLDVPPLTRTVLRGHGDRWTVRAVAAPI</sequence>
<name>A0A8J3Y3T9_9ACTN</name>
<evidence type="ECO:0000313" key="2">
    <source>
        <dbReference type="Proteomes" id="UP000652013"/>
    </source>
</evidence>
<organism evidence="1 2">
    <name type="scientific">Spirilliplanes yamanashiensis</name>
    <dbReference type="NCBI Taxonomy" id="42233"/>
    <lineage>
        <taxon>Bacteria</taxon>
        <taxon>Bacillati</taxon>
        <taxon>Actinomycetota</taxon>
        <taxon>Actinomycetes</taxon>
        <taxon>Micromonosporales</taxon>
        <taxon>Micromonosporaceae</taxon>
        <taxon>Spirilliplanes</taxon>
    </lineage>
</organism>
<comment type="caution">
    <text evidence="1">The sequence shown here is derived from an EMBL/GenBank/DDBJ whole genome shotgun (WGS) entry which is preliminary data.</text>
</comment>
<dbReference type="Proteomes" id="UP000652013">
    <property type="component" value="Unassembled WGS sequence"/>
</dbReference>
<protein>
    <submittedName>
        <fullName evidence="1">Phosphoglycerate mutase</fullName>
    </submittedName>
</protein>
<dbReference type="Pfam" id="PF00300">
    <property type="entry name" value="His_Phos_1"/>
    <property type="match status" value="1"/>
</dbReference>